<keyword evidence="2" id="KW-1185">Reference proteome</keyword>
<evidence type="ECO:0000313" key="1">
    <source>
        <dbReference type="EMBL" id="KAJ7029471.1"/>
    </source>
</evidence>
<reference evidence="1" key="1">
    <citation type="submission" date="2023-03" db="EMBL/GenBank/DDBJ databases">
        <title>Massive genome expansion in bonnet fungi (Mycena s.s.) driven by repeated elements and novel gene families across ecological guilds.</title>
        <authorList>
            <consortium name="Lawrence Berkeley National Laboratory"/>
            <person name="Harder C.B."/>
            <person name="Miyauchi S."/>
            <person name="Viragh M."/>
            <person name="Kuo A."/>
            <person name="Thoen E."/>
            <person name="Andreopoulos B."/>
            <person name="Lu D."/>
            <person name="Skrede I."/>
            <person name="Drula E."/>
            <person name="Henrissat B."/>
            <person name="Morin E."/>
            <person name="Kohler A."/>
            <person name="Barry K."/>
            <person name="LaButti K."/>
            <person name="Morin E."/>
            <person name="Salamov A."/>
            <person name="Lipzen A."/>
            <person name="Mereny Z."/>
            <person name="Hegedus B."/>
            <person name="Baldrian P."/>
            <person name="Stursova M."/>
            <person name="Weitz H."/>
            <person name="Taylor A."/>
            <person name="Grigoriev I.V."/>
            <person name="Nagy L.G."/>
            <person name="Martin F."/>
            <person name="Kauserud H."/>
        </authorList>
    </citation>
    <scope>NUCLEOTIDE SEQUENCE</scope>
    <source>
        <strain evidence="1">CBHHK200</strain>
    </source>
</reference>
<proteinExistence type="predicted"/>
<dbReference type="Proteomes" id="UP001218188">
    <property type="component" value="Unassembled WGS sequence"/>
</dbReference>
<name>A0AAD6SM54_9AGAR</name>
<protein>
    <submittedName>
        <fullName evidence="1">Uncharacterized protein</fullName>
    </submittedName>
</protein>
<accession>A0AAD6SM54</accession>
<dbReference type="AlphaFoldDB" id="A0AAD6SM54"/>
<dbReference type="EMBL" id="JARJCM010000101">
    <property type="protein sequence ID" value="KAJ7029471.1"/>
    <property type="molecule type" value="Genomic_DNA"/>
</dbReference>
<sequence length="70" mass="7554">MSPKRKQPTGQLHIHQPHIASMVGVSTDGRRAVVVSNVVDTSQPRVSQWAGEDVAAAETIEGGDFRESFP</sequence>
<gene>
    <name evidence="1" type="ORF">C8F04DRAFT_1264927</name>
</gene>
<organism evidence="1 2">
    <name type="scientific">Mycena alexandri</name>
    <dbReference type="NCBI Taxonomy" id="1745969"/>
    <lineage>
        <taxon>Eukaryota</taxon>
        <taxon>Fungi</taxon>
        <taxon>Dikarya</taxon>
        <taxon>Basidiomycota</taxon>
        <taxon>Agaricomycotina</taxon>
        <taxon>Agaricomycetes</taxon>
        <taxon>Agaricomycetidae</taxon>
        <taxon>Agaricales</taxon>
        <taxon>Marasmiineae</taxon>
        <taxon>Mycenaceae</taxon>
        <taxon>Mycena</taxon>
    </lineage>
</organism>
<comment type="caution">
    <text evidence="1">The sequence shown here is derived from an EMBL/GenBank/DDBJ whole genome shotgun (WGS) entry which is preliminary data.</text>
</comment>
<evidence type="ECO:0000313" key="2">
    <source>
        <dbReference type="Proteomes" id="UP001218188"/>
    </source>
</evidence>